<evidence type="ECO:0000256" key="17">
    <source>
        <dbReference type="SAM" id="MobiDB-lite"/>
    </source>
</evidence>
<keyword evidence="14" id="KW-0807">Transducer</keyword>
<keyword evidence="5 19" id="KW-0732">Signal</keyword>
<feature type="compositionally biased region" description="Polar residues" evidence="17">
    <location>
        <begin position="837"/>
        <end position="851"/>
    </location>
</feature>
<keyword evidence="12 21" id="KW-0675">Receptor</keyword>
<keyword evidence="4 18" id="KW-0812">Transmembrane</keyword>
<dbReference type="SMR" id="V6DQH9"/>
<dbReference type="Pfam" id="PF00003">
    <property type="entry name" value="7tm_3"/>
    <property type="match status" value="1"/>
</dbReference>
<evidence type="ECO:0000256" key="3">
    <source>
        <dbReference type="ARBA" id="ARBA00022553"/>
    </source>
</evidence>
<dbReference type="InterPro" id="IPR001828">
    <property type="entry name" value="ANF_lig-bd_rcpt"/>
</dbReference>
<feature type="transmembrane region" description="Helical" evidence="18">
    <location>
        <begin position="690"/>
        <end position="712"/>
    </location>
</feature>
<evidence type="ECO:0000256" key="1">
    <source>
        <dbReference type="ARBA" id="ARBA00008991"/>
    </source>
</evidence>
<feature type="transmembrane region" description="Helical" evidence="18">
    <location>
        <begin position="667"/>
        <end position="684"/>
    </location>
</feature>
<feature type="compositionally biased region" description="Low complexity" evidence="17">
    <location>
        <begin position="1021"/>
        <end position="1033"/>
    </location>
</feature>
<feature type="transmembrane region" description="Helical" evidence="18">
    <location>
        <begin position="489"/>
        <end position="508"/>
    </location>
</feature>
<feature type="compositionally biased region" description="Basic residues" evidence="17">
    <location>
        <begin position="1150"/>
        <end position="1160"/>
    </location>
</feature>
<keyword evidence="13" id="KW-0325">Glycoprotein</keyword>
<dbReference type="Pfam" id="PF01094">
    <property type="entry name" value="ANF_receptor"/>
    <property type="match status" value="1"/>
</dbReference>
<dbReference type="GO" id="GO:0045211">
    <property type="term" value="C:postsynaptic membrane"/>
    <property type="evidence" value="ECO:0007669"/>
    <property type="project" value="UniProtKB-SubCell"/>
</dbReference>
<feature type="region of interest" description="Disordered" evidence="17">
    <location>
        <begin position="1139"/>
        <end position="1174"/>
    </location>
</feature>
<dbReference type="InterPro" id="IPR028082">
    <property type="entry name" value="Peripla_BP_I"/>
</dbReference>
<dbReference type="PRINTS" id="PR01177">
    <property type="entry name" value="GABAB1RECPTR"/>
</dbReference>
<evidence type="ECO:0000256" key="5">
    <source>
        <dbReference type="ARBA" id="ARBA00022729"/>
    </source>
</evidence>
<feature type="compositionally biased region" description="Basic and acidic residues" evidence="17">
    <location>
        <begin position="1140"/>
        <end position="1149"/>
    </location>
</feature>
<dbReference type="FunFam" id="3.40.50.2300:FF:000072">
    <property type="entry name" value="Gamma-aminobutyric acid type B receptor subunit 2"/>
    <property type="match status" value="2"/>
</dbReference>
<evidence type="ECO:0000313" key="21">
    <source>
        <dbReference type="EMBL" id="CDK37792.1"/>
    </source>
</evidence>
<gene>
    <name evidence="21" type="primary">GABA-B-R2</name>
</gene>
<feature type="compositionally biased region" description="Acidic residues" evidence="17">
    <location>
        <begin position="937"/>
        <end position="947"/>
    </location>
</feature>
<reference evidence="21" key="2">
    <citation type="submission" date="2013-12" db="EMBL/GenBank/DDBJ databases">
        <title>Characterization of GABA(B) receptor subtypes 1 and 2 of the American cockroach Periplaneta americana.</title>
        <authorList>
            <person name="Blankenburg S."/>
            <person name="Balfanz S."/>
            <person name="Hayashi Y."/>
            <person name="Shigenobu S."/>
            <person name="Miura T."/>
            <person name="Baumann O."/>
            <person name="Baumann A."/>
            <person name="Blenau W."/>
        </authorList>
    </citation>
    <scope>NUCLEOTIDE SEQUENCE</scope>
    <source>
        <tissue evidence="21">CNS</tissue>
    </source>
</reference>
<dbReference type="PANTHER" id="PTHR10519:SF74">
    <property type="entry name" value="GAMMA-AMINOBUTYRIC ACID TYPE B RECEPTOR SUBUNIT 2"/>
    <property type="match status" value="1"/>
</dbReference>
<evidence type="ECO:0000256" key="16">
    <source>
        <dbReference type="ARBA" id="ARBA00034104"/>
    </source>
</evidence>
<keyword evidence="3" id="KW-0597">Phosphoprotein</keyword>
<dbReference type="GO" id="GO:0004965">
    <property type="term" value="F:G protein-coupled GABA receptor activity"/>
    <property type="evidence" value="ECO:0007669"/>
    <property type="project" value="InterPro"/>
</dbReference>
<evidence type="ECO:0000256" key="11">
    <source>
        <dbReference type="ARBA" id="ARBA00023157"/>
    </source>
</evidence>
<name>V6DQH9_PERAM</name>
<evidence type="ECO:0000256" key="9">
    <source>
        <dbReference type="ARBA" id="ARBA00023054"/>
    </source>
</evidence>
<dbReference type="InterPro" id="IPR017979">
    <property type="entry name" value="GPCR_3_CS"/>
</dbReference>
<dbReference type="Gene3D" id="3.40.50.2300">
    <property type="match status" value="2"/>
</dbReference>
<evidence type="ECO:0000256" key="7">
    <source>
        <dbReference type="ARBA" id="ARBA00023018"/>
    </source>
</evidence>
<dbReference type="PROSITE" id="PS50259">
    <property type="entry name" value="G_PROTEIN_RECEP_F3_4"/>
    <property type="match status" value="1"/>
</dbReference>
<dbReference type="PANTHER" id="PTHR10519">
    <property type="entry name" value="GABA-B RECEPTOR"/>
    <property type="match status" value="1"/>
</dbReference>
<keyword evidence="8" id="KW-0297">G-protein coupled receptor</keyword>
<dbReference type="GO" id="GO:0007214">
    <property type="term" value="P:gamma-aminobutyric acid signaling pathway"/>
    <property type="evidence" value="ECO:0007669"/>
    <property type="project" value="TreeGrafter"/>
</dbReference>
<organism evidence="21">
    <name type="scientific">Periplaneta americana</name>
    <name type="common">American cockroach</name>
    <name type="synonym">Blatta americana</name>
    <dbReference type="NCBI Taxonomy" id="6978"/>
    <lineage>
        <taxon>Eukaryota</taxon>
        <taxon>Metazoa</taxon>
        <taxon>Ecdysozoa</taxon>
        <taxon>Arthropoda</taxon>
        <taxon>Hexapoda</taxon>
        <taxon>Insecta</taxon>
        <taxon>Pterygota</taxon>
        <taxon>Neoptera</taxon>
        <taxon>Polyneoptera</taxon>
        <taxon>Dictyoptera</taxon>
        <taxon>Blattodea</taxon>
        <taxon>Blattoidea</taxon>
        <taxon>Blattidae</taxon>
        <taxon>Blattinae</taxon>
        <taxon>Periplaneta</taxon>
    </lineage>
</organism>
<feature type="domain" description="G-protein coupled receptors family 3 profile" evidence="20">
    <location>
        <begin position="459"/>
        <end position="734"/>
    </location>
</feature>
<evidence type="ECO:0000256" key="15">
    <source>
        <dbReference type="ARBA" id="ARBA00023257"/>
    </source>
</evidence>
<dbReference type="GO" id="GO:0038039">
    <property type="term" value="C:G protein-coupled receptor heterodimeric complex"/>
    <property type="evidence" value="ECO:0007669"/>
    <property type="project" value="TreeGrafter"/>
</dbReference>
<feature type="compositionally biased region" description="Basic and acidic residues" evidence="17">
    <location>
        <begin position="948"/>
        <end position="957"/>
    </location>
</feature>
<feature type="transmembrane region" description="Helical" evidence="18">
    <location>
        <begin position="568"/>
        <end position="589"/>
    </location>
</feature>
<feature type="region of interest" description="Disordered" evidence="17">
    <location>
        <begin position="998"/>
        <end position="1033"/>
    </location>
</feature>
<evidence type="ECO:0000256" key="19">
    <source>
        <dbReference type="SAM" id="SignalP"/>
    </source>
</evidence>
<keyword evidence="6 18" id="KW-1133">Transmembrane helix</keyword>
<dbReference type="InterPro" id="IPR002455">
    <property type="entry name" value="GPCR3_GABA-B"/>
</dbReference>
<dbReference type="PROSITE" id="PS00981">
    <property type="entry name" value="G_PROTEIN_RECEP_F3_3"/>
    <property type="match status" value="1"/>
</dbReference>
<evidence type="ECO:0000256" key="12">
    <source>
        <dbReference type="ARBA" id="ARBA00023170"/>
    </source>
</evidence>
<reference evidence="21" key="1">
    <citation type="thesis" date="2013" institute="Department of Animal Physiology" country="University of Potsdam, Potsdam, Germany">
        <title>Charakterisierung der GABA(B)-Rezeptor Subtypen 1 und 2 der Amerikanischen Grossschabe Periplaneta americana.</title>
        <authorList>
            <person name="Blankenburg S."/>
        </authorList>
    </citation>
    <scope>NUCLEOTIDE SEQUENCE</scope>
    <source>
        <tissue evidence="21">CNS</tissue>
    </source>
</reference>
<dbReference type="SUPFAM" id="SSF53822">
    <property type="entry name" value="Periplasmic binding protein-like I"/>
    <property type="match status" value="1"/>
</dbReference>
<feature type="region of interest" description="Disordered" evidence="17">
    <location>
        <begin position="837"/>
        <end position="963"/>
    </location>
</feature>
<feature type="compositionally biased region" description="Polar residues" evidence="17">
    <location>
        <begin position="1073"/>
        <end position="1083"/>
    </location>
</feature>
<comment type="similarity">
    <text evidence="1">Belongs to the G-protein coupled receptor 3 family. GABA-B receptor subfamily.</text>
</comment>
<evidence type="ECO:0000256" key="14">
    <source>
        <dbReference type="ARBA" id="ARBA00023224"/>
    </source>
</evidence>
<keyword evidence="9" id="KW-0175">Coiled coil</keyword>
<evidence type="ECO:0000256" key="2">
    <source>
        <dbReference type="ARBA" id="ARBA00022475"/>
    </source>
</evidence>
<dbReference type="CDD" id="cd06366">
    <property type="entry name" value="PBP1_GABAb_receptor"/>
    <property type="match status" value="1"/>
</dbReference>
<evidence type="ECO:0000256" key="18">
    <source>
        <dbReference type="SAM" id="Phobius"/>
    </source>
</evidence>
<keyword evidence="7" id="KW-0770">Synapse</keyword>
<proteinExistence type="evidence at transcript level"/>
<feature type="transmembrane region" description="Helical" evidence="18">
    <location>
        <begin position="452"/>
        <end position="477"/>
    </location>
</feature>
<feature type="signal peptide" evidence="19">
    <location>
        <begin position="1"/>
        <end position="17"/>
    </location>
</feature>
<feature type="region of interest" description="Disordered" evidence="17">
    <location>
        <begin position="1073"/>
        <end position="1104"/>
    </location>
</feature>
<dbReference type="InterPro" id="IPR017978">
    <property type="entry name" value="GPCR_3_C"/>
</dbReference>
<evidence type="ECO:0000256" key="4">
    <source>
        <dbReference type="ARBA" id="ARBA00022692"/>
    </source>
</evidence>
<keyword evidence="15" id="KW-0628">Postsynaptic cell membrane</keyword>
<dbReference type="CDD" id="cd15294">
    <property type="entry name" value="7tmC_GABA-B-R2"/>
    <property type="match status" value="1"/>
</dbReference>
<evidence type="ECO:0000256" key="13">
    <source>
        <dbReference type="ARBA" id="ARBA00023180"/>
    </source>
</evidence>
<dbReference type="PRINTS" id="PR01176">
    <property type="entry name" value="GABABRECEPTR"/>
</dbReference>
<accession>V6DQH9</accession>
<evidence type="ECO:0000256" key="10">
    <source>
        <dbReference type="ARBA" id="ARBA00023136"/>
    </source>
</evidence>
<evidence type="ECO:0000256" key="6">
    <source>
        <dbReference type="ARBA" id="ARBA00022989"/>
    </source>
</evidence>
<protein>
    <submittedName>
        <fullName evidence="21">Metabotropic GABA-B receptor subtype 2</fullName>
    </submittedName>
</protein>
<dbReference type="EMBL" id="HG794358">
    <property type="protein sequence ID" value="CDK37792.1"/>
    <property type="molecule type" value="mRNA"/>
</dbReference>
<comment type="subcellular location">
    <subcellularLocation>
        <location evidence="16">Postsynaptic cell membrane</location>
        <topology evidence="16">Multi-pass membrane protein</topology>
    </subcellularLocation>
</comment>
<evidence type="ECO:0000259" key="20">
    <source>
        <dbReference type="PROSITE" id="PS50259"/>
    </source>
</evidence>
<feature type="compositionally biased region" description="Polar residues" evidence="17">
    <location>
        <begin position="915"/>
        <end position="928"/>
    </location>
</feature>
<evidence type="ECO:0000256" key="8">
    <source>
        <dbReference type="ARBA" id="ARBA00023040"/>
    </source>
</evidence>
<keyword evidence="11" id="KW-1015">Disulfide bond</keyword>
<dbReference type="AlphaFoldDB" id="V6DQH9"/>
<keyword evidence="2" id="KW-1003">Cell membrane</keyword>
<sequence>MALLGACLLTLLCFASCQKPNLAGNKRRDVYIAGFFPYGRHIPESRVGRGVMPSVMLAVDHINENPSVLRNYMLHMYWNDTECNAAVGVKAFFDMMHIGPHKVMLFGAACTQVTDPIAKASRRWHLTQLSYADTHPMFTKQHFPNFFRVVPSENAFNAPRLKLLQEFNWTRVGTIYQNEPRYSLAHNRLVADLDTMGFQVEETQSFANEVASAMNKLKEKDVRIILGNFNESWARRVFCEAHRAGMFGRKYQWIIMGTYTEEWWMNEEGIVPCSLTELASALEGCILTDLLPLSTNGEITVSGITAEEYRLEYDSRRGSEYSRFHGYTYDGIWAVALAIQHVAHRIRHFRKNQTVVDFRYRDPLWEDLFLEALRNTSFEGVTGPVRFYDNERKASILLKQFQNGSEMKIGEFNGVTEQLDLTRGHAIRWHGRAPPKDRTLQIFEHSHVNITIYSLLAATASVGIVMAISFLAINITYRNQRYIKMSSPYLNNLIIIGCMLTYSSVIFLGLDSTLTSVEAFPYICTARAWLLMAGFSLAFGSMFSKTWRVHSIFTDVKLNKKVIKDYQLFMVVGVLLVIDLAIMTTWQVTDPFYRETKQMEPYPHPSSDDILIVPENEYCQSERMTIFVGSIYAYKGLLMIFGAFLAWETRHVSIPALNDSKYVGMSVYNVVIMCVMGAAISFVLSDKQDASFIIISVFIIFCTTGTLCLVFVPKLIELKRNPQGSIDKRMIRATLRPMSKTRRDSVASELEEKLKDAKAFNQKYRKQLLERETELQMLVRRLGDEGRDILESDIGMDRLAVPRHDALLKREETTEISSLCSLNSSQDGEYVNLTVETPSQQRKKTSFSTKPPSIAVMGTREPPQPGGLTGAPAASCLRKKSSSSLENQDRLPTASAMRTSLLGREEAEDSEPLIESSTASKLTVSGGESNVHFVPEGPEEEEEDGHVDEEKSLDRPRLPTPPPALAKVVSFGDVTNTPASAPMPAPAPVTVEDTILPPPKQFHPKQQVRPPLSALRRRSSVKSVSSGNSSAAGMQVLGSRRTSVPVMPYSAGHMAATRSHQSAVERLRLQTRGTGEMSVSSDVLNAGGGGKGSPPPYLLNGGGTDLLTSGGNASSPNVAAMVKTSPCDQGPDMTIIQRSVSEKSRERSALSHHHHHHHRPPVQPPPPAGYQPHHIPQLKQQKSVLHAHVQSTPNVASTQRSVARHPATAPHAPAMCSAVSEGELLDLAILPIFQKLLSERHKSRSGYGASIASCPNISIKCDIVEYL</sequence>
<keyword evidence="10 18" id="KW-0472">Membrane</keyword>
<feature type="chain" id="PRO_5004746272" evidence="19">
    <location>
        <begin position="18"/>
        <end position="1267"/>
    </location>
</feature>
<feature type="transmembrane region" description="Helical" evidence="18">
    <location>
        <begin position="624"/>
        <end position="647"/>
    </location>
</feature>